<evidence type="ECO:0000313" key="2">
    <source>
        <dbReference type="Proteomes" id="UP001060085"/>
    </source>
</evidence>
<gene>
    <name evidence="1" type="ORF">M9H77_16298</name>
</gene>
<comment type="caution">
    <text evidence="1">The sequence shown here is derived from an EMBL/GenBank/DDBJ whole genome shotgun (WGS) entry which is preliminary data.</text>
</comment>
<protein>
    <submittedName>
        <fullName evidence="1">Uncharacterized protein</fullName>
    </submittedName>
</protein>
<organism evidence="1 2">
    <name type="scientific">Catharanthus roseus</name>
    <name type="common">Madagascar periwinkle</name>
    <name type="synonym">Vinca rosea</name>
    <dbReference type="NCBI Taxonomy" id="4058"/>
    <lineage>
        <taxon>Eukaryota</taxon>
        <taxon>Viridiplantae</taxon>
        <taxon>Streptophyta</taxon>
        <taxon>Embryophyta</taxon>
        <taxon>Tracheophyta</taxon>
        <taxon>Spermatophyta</taxon>
        <taxon>Magnoliopsida</taxon>
        <taxon>eudicotyledons</taxon>
        <taxon>Gunneridae</taxon>
        <taxon>Pentapetalae</taxon>
        <taxon>asterids</taxon>
        <taxon>lamiids</taxon>
        <taxon>Gentianales</taxon>
        <taxon>Apocynaceae</taxon>
        <taxon>Rauvolfioideae</taxon>
        <taxon>Vinceae</taxon>
        <taxon>Catharanthinae</taxon>
        <taxon>Catharanthus</taxon>
    </lineage>
</organism>
<dbReference type="EMBL" id="CM044704">
    <property type="protein sequence ID" value="KAI5666445.1"/>
    <property type="molecule type" value="Genomic_DNA"/>
</dbReference>
<accession>A0ACC0B1D6</accession>
<sequence>MNRKGERMPSNGCVSQAVSRHPRSEPQPLIKSRRCQLRLSLFLSCGFLSQNKAKDRTTNDQQKPTASQKADEQRRAAAEAAKKKGRGRGRVIVRYQCHKQGEENRLEEKEKWLLQK</sequence>
<evidence type="ECO:0000313" key="1">
    <source>
        <dbReference type="EMBL" id="KAI5666445.1"/>
    </source>
</evidence>
<proteinExistence type="predicted"/>
<reference evidence="2" key="1">
    <citation type="journal article" date="2023" name="Nat. Plants">
        <title>Single-cell RNA sequencing provides a high-resolution roadmap for understanding the multicellular compartmentation of specialized metabolism.</title>
        <authorList>
            <person name="Sun S."/>
            <person name="Shen X."/>
            <person name="Li Y."/>
            <person name="Li Y."/>
            <person name="Wang S."/>
            <person name="Li R."/>
            <person name="Zhang H."/>
            <person name="Shen G."/>
            <person name="Guo B."/>
            <person name="Wei J."/>
            <person name="Xu J."/>
            <person name="St-Pierre B."/>
            <person name="Chen S."/>
            <person name="Sun C."/>
        </authorList>
    </citation>
    <scope>NUCLEOTIDE SEQUENCE [LARGE SCALE GENOMIC DNA]</scope>
</reference>
<keyword evidence="2" id="KW-1185">Reference proteome</keyword>
<dbReference type="Proteomes" id="UP001060085">
    <property type="component" value="Linkage Group LG04"/>
</dbReference>
<name>A0ACC0B1D6_CATRO</name>